<gene>
    <name evidence="1" type="ORF">BJX63DRAFT_318226</name>
</gene>
<proteinExistence type="predicted"/>
<name>A0ABR4H4I4_9EURO</name>
<accession>A0ABR4H4I4</accession>
<reference evidence="1 2" key="1">
    <citation type="submission" date="2024-07" db="EMBL/GenBank/DDBJ databases">
        <title>Section-level genome sequencing and comparative genomics of Aspergillus sections Usti and Cavernicolus.</title>
        <authorList>
            <consortium name="Lawrence Berkeley National Laboratory"/>
            <person name="Nybo J.L."/>
            <person name="Vesth T.C."/>
            <person name="Theobald S."/>
            <person name="Frisvad J.C."/>
            <person name="Larsen T.O."/>
            <person name="Kjaerboelling I."/>
            <person name="Rothschild-Mancinelli K."/>
            <person name="Lyhne E.K."/>
            <person name="Kogle M.E."/>
            <person name="Barry K."/>
            <person name="Clum A."/>
            <person name="Na H."/>
            <person name="Ledsgaard L."/>
            <person name="Lin J."/>
            <person name="Lipzen A."/>
            <person name="Kuo A."/>
            <person name="Riley R."/>
            <person name="Mondo S."/>
            <person name="Labutti K."/>
            <person name="Haridas S."/>
            <person name="Pangalinan J."/>
            <person name="Salamov A.A."/>
            <person name="Simmons B.A."/>
            <person name="Magnuson J.K."/>
            <person name="Chen J."/>
            <person name="Drula E."/>
            <person name="Henrissat B."/>
            <person name="Wiebenga A."/>
            <person name="Lubbers R.J."/>
            <person name="Gomes A.C."/>
            <person name="Makela M.R."/>
            <person name="Stajich J."/>
            <person name="Grigoriev I.V."/>
            <person name="Mortensen U.H."/>
            <person name="De Vries R.P."/>
            <person name="Baker S.E."/>
            <person name="Andersen M.R."/>
        </authorList>
    </citation>
    <scope>NUCLEOTIDE SEQUENCE [LARGE SCALE GENOMIC DNA]</scope>
    <source>
        <strain evidence="1 2">CBS 588.65</strain>
    </source>
</reference>
<evidence type="ECO:0000313" key="1">
    <source>
        <dbReference type="EMBL" id="KAL2810378.1"/>
    </source>
</evidence>
<organism evidence="1 2">
    <name type="scientific">Aspergillus granulosus</name>
    <dbReference type="NCBI Taxonomy" id="176169"/>
    <lineage>
        <taxon>Eukaryota</taxon>
        <taxon>Fungi</taxon>
        <taxon>Dikarya</taxon>
        <taxon>Ascomycota</taxon>
        <taxon>Pezizomycotina</taxon>
        <taxon>Eurotiomycetes</taxon>
        <taxon>Eurotiomycetidae</taxon>
        <taxon>Eurotiales</taxon>
        <taxon>Aspergillaceae</taxon>
        <taxon>Aspergillus</taxon>
        <taxon>Aspergillus subgen. Nidulantes</taxon>
    </lineage>
</organism>
<sequence length="257" mass="28719">MEIYTTTNLEGKQNSTLDVPPSPQHILYFARALGTERRNEHCTAFITVPPLSIKLSSRRGVFRVSRRGRKRRRVCWLGPVHRRVGGIANRYPLGTARSNAVDDENDPASQFADTGNDEAGDGAIVLTVFVMKPMVMMEIGNHFEIRRLGGRVVVNTGGCIVGWSRWFCIIEGFGREIRRPQTRKASKATCDGNYCMGSAAPVCFKNDFPRSWTCASVHISKDDIKVLMELLRSCGRSCILLLRQSGATPGWQTWSKI</sequence>
<dbReference type="EMBL" id="JBFXLT010000072">
    <property type="protein sequence ID" value="KAL2810378.1"/>
    <property type="molecule type" value="Genomic_DNA"/>
</dbReference>
<comment type="caution">
    <text evidence="1">The sequence shown here is derived from an EMBL/GenBank/DDBJ whole genome shotgun (WGS) entry which is preliminary data.</text>
</comment>
<keyword evidence="2" id="KW-1185">Reference proteome</keyword>
<dbReference type="Proteomes" id="UP001610334">
    <property type="component" value="Unassembled WGS sequence"/>
</dbReference>
<evidence type="ECO:0000313" key="2">
    <source>
        <dbReference type="Proteomes" id="UP001610334"/>
    </source>
</evidence>
<protein>
    <submittedName>
        <fullName evidence="1">Uncharacterized protein</fullName>
    </submittedName>
</protein>